<protein>
    <recommendedName>
        <fullName evidence="1">Tellurite resistance methyltransferase TehB-like domain-containing protein</fullName>
    </recommendedName>
</protein>
<proteinExistence type="predicted"/>
<dbReference type="RefSeq" id="WP_281817230.1">
    <property type="nucleotide sequence ID" value="NZ_BRLB01000011.1"/>
</dbReference>
<keyword evidence="3" id="KW-1185">Reference proteome</keyword>
<sequence>MSKPIYDKYYKKQNYFGEPYPGLQKFFAEYKYKGNVLDLGCGQGRDALYLGRLGYKVKGIDISKVGLDQMNNIARNEKLQVIGEVGDIYSYSITDEYDIVLLDSILHFYKAEFHKETDFIKRIALELKVGGVLCNFMIEGASREKHLKTVINNTGINWKIINEGYTDYPDYNSQYHMYIVKKYSIS</sequence>
<evidence type="ECO:0000313" key="2">
    <source>
        <dbReference type="EMBL" id="GKX30760.1"/>
    </source>
</evidence>
<dbReference type="CDD" id="cd02440">
    <property type="entry name" value="AdoMet_MTases"/>
    <property type="match status" value="1"/>
</dbReference>
<comment type="caution">
    <text evidence="2">The sequence shown here is derived from an EMBL/GenBank/DDBJ whole genome shotgun (WGS) entry which is preliminary data.</text>
</comment>
<organism evidence="2 3">
    <name type="scientific">Vallitalea longa</name>
    <dbReference type="NCBI Taxonomy" id="2936439"/>
    <lineage>
        <taxon>Bacteria</taxon>
        <taxon>Bacillati</taxon>
        <taxon>Bacillota</taxon>
        <taxon>Clostridia</taxon>
        <taxon>Lachnospirales</taxon>
        <taxon>Vallitaleaceae</taxon>
        <taxon>Vallitalea</taxon>
    </lineage>
</organism>
<accession>A0A9W5YB65</accession>
<dbReference type="PANTHER" id="PTHR43861">
    <property type="entry name" value="TRANS-ACONITATE 2-METHYLTRANSFERASE-RELATED"/>
    <property type="match status" value="1"/>
</dbReference>
<evidence type="ECO:0000313" key="3">
    <source>
        <dbReference type="Proteomes" id="UP001144256"/>
    </source>
</evidence>
<feature type="domain" description="Tellurite resistance methyltransferase TehB-like" evidence="1">
    <location>
        <begin position="33"/>
        <end position="142"/>
    </location>
</feature>
<dbReference type="Pfam" id="PF03848">
    <property type="entry name" value="TehB"/>
    <property type="match status" value="1"/>
</dbReference>
<dbReference type="Proteomes" id="UP001144256">
    <property type="component" value="Unassembled WGS sequence"/>
</dbReference>
<name>A0A9W5YB65_9FIRM</name>
<dbReference type="AlphaFoldDB" id="A0A9W5YB65"/>
<dbReference type="InterPro" id="IPR029063">
    <property type="entry name" value="SAM-dependent_MTases_sf"/>
</dbReference>
<reference evidence="2" key="1">
    <citation type="submission" date="2022-06" db="EMBL/GenBank/DDBJ databases">
        <title>Vallitalea longa sp. nov., an anaerobic bacterium isolated from marine sediment.</title>
        <authorList>
            <person name="Hirano S."/>
            <person name="Terahara T."/>
            <person name="Mori K."/>
            <person name="Hamada M."/>
            <person name="Matsumoto R."/>
            <person name="Kobayashi T."/>
        </authorList>
    </citation>
    <scope>NUCLEOTIDE SEQUENCE</scope>
    <source>
        <strain evidence="2">SH18-1</strain>
    </source>
</reference>
<gene>
    <name evidence="2" type="ORF">SH1V18_32400</name>
</gene>
<dbReference type="Gene3D" id="3.40.50.150">
    <property type="entry name" value="Vaccinia Virus protein VP39"/>
    <property type="match status" value="1"/>
</dbReference>
<dbReference type="InterPro" id="IPR015985">
    <property type="entry name" value="TehB-like_dom"/>
</dbReference>
<dbReference type="SUPFAM" id="SSF53335">
    <property type="entry name" value="S-adenosyl-L-methionine-dependent methyltransferases"/>
    <property type="match status" value="1"/>
</dbReference>
<evidence type="ECO:0000259" key="1">
    <source>
        <dbReference type="Pfam" id="PF03848"/>
    </source>
</evidence>
<dbReference type="EMBL" id="BRLB01000011">
    <property type="protein sequence ID" value="GKX30760.1"/>
    <property type="molecule type" value="Genomic_DNA"/>
</dbReference>